<organism evidence="1 2">
    <name type="scientific">Thalassobacillus cyri</name>
    <dbReference type="NCBI Taxonomy" id="571932"/>
    <lineage>
        <taxon>Bacteria</taxon>
        <taxon>Bacillati</taxon>
        <taxon>Bacillota</taxon>
        <taxon>Bacilli</taxon>
        <taxon>Bacillales</taxon>
        <taxon>Bacillaceae</taxon>
        <taxon>Thalassobacillus</taxon>
    </lineage>
</organism>
<keyword evidence="2" id="KW-1185">Reference proteome</keyword>
<dbReference type="Proteomes" id="UP000198584">
    <property type="component" value="Unassembled WGS sequence"/>
</dbReference>
<reference evidence="1 2" key="1">
    <citation type="submission" date="2016-10" db="EMBL/GenBank/DDBJ databases">
        <authorList>
            <person name="de Groot N.N."/>
        </authorList>
    </citation>
    <scope>NUCLEOTIDE SEQUENCE [LARGE SCALE GENOMIC DNA]</scope>
    <source>
        <strain evidence="1 2">CCM7597</strain>
    </source>
</reference>
<name>A0A1H4F2H2_9BACI</name>
<accession>A0A1H4F2H2</accession>
<protein>
    <submittedName>
        <fullName evidence="1">Uncharacterized protein</fullName>
    </submittedName>
</protein>
<sequence>MWIITTFSESNIRMYEFQTKNEAENVMKRITIPKVLTFID</sequence>
<dbReference type="AlphaFoldDB" id="A0A1H4F2H2"/>
<evidence type="ECO:0000313" key="1">
    <source>
        <dbReference type="EMBL" id="SEA91443.1"/>
    </source>
</evidence>
<proteinExistence type="predicted"/>
<dbReference type="EMBL" id="FNQR01000010">
    <property type="protein sequence ID" value="SEA91443.1"/>
    <property type="molecule type" value="Genomic_DNA"/>
</dbReference>
<evidence type="ECO:0000313" key="2">
    <source>
        <dbReference type="Proteomes" id="UP000198584"/>
    </source>
</evidence>
<gene>
    <name evidence="1" type="ORF">SAMN05421743_11094</name>
</gene>